<keyword evidence="3" id="KW-1185">Reference proteome</keyword>
<organism evidence="2 3">
    <name type="scientific">Podila minutissima</name>
    <dbReference type="NCBI Taxonomy" id="64525"/>
    <lineage>
        <taxon>Eukaryota</taxon>
        <taxon>Fungi</taxon>
        <taxon>Fungi incertae sedis</taxon>
        <taxon>Mucoromycota</taxon>
        <taxon>Mortierellomycotina</taxon>
        <taxon>Mortierellomycetes</taxon>
        <taxon>Mortierellales</taxon>
        <taxon>Mortierellaceae</taxon>
        <taxon>Podila</taxon>
    </lineage>
</organism>
<reference evidence="2" key="1">
    <citation type="journal article" date="2020" name="Fungal Divers.">
        <title>Resolving the Mortierellaceae phylogeny through synthesis of multi-gene phylogenetics and phylogenomics.</title>
        <authorList>
            <person name="Vandepol N."/>
            <person name="Liber J."/>
            <person name="Desiro A."/>
            <person name="Na H."/>
            <person name="Kennedy M."/>
            <person name="Barry K."/>
            <person name="Grigoriev I.V."/>
            <person name="Miller A.N."/>
            <person name="O'Donnell K."/>
            <person name="Stajich J.E."/>
            <person name="Bonito G."/>
        </authorList>
    </citation>
    <scope>NUCLEOTIDE SEQUENCE</scope>
    <source>
        <strain evidence="2">NVP1</strain>
    </source>
</reference>
<evidence type="ECO:0000313" key="2">
    <source>
        <dbReference type="EMBL" id="KAF9328107.1"/>
    </source>
</evidence>
<evidence type="ECO:0000313" key="3">
    <source>
        <dbReference type="Proteomes" id="UP000696485"/>
    </source>
</evidence>
<protein>
    <submittedName>
        <fullName evidence="2">Uncharacterized protein</fullName>
    </submittedName>
</protein>
<accession>A0A9P5SJD6</accession>
<feature type="transmembrane region" description="Helical" evidence="1">
    <location>
        <begin position="6"/>
        <end position="26"/>
    </location>
</feature>
<evidence type="ECO:0000256" key="1">
    <source>
        <dbReference type="SAM" id="Phobius"/>
    </source>
</evidence>
<keyword evidence="1" id="KW-0472">Membrane</keyword>
<keyword evidence="1" id="KW-1133">Transmembrane helix</keyword>
<keyword evidence="1" id="KW-0812">Transmembrane</keyword>
<dbReference type="EMBL" id="JAAAUY010000596">
    <property type="protein sequence ID" value="KAF9328107.1"/>
    <property type="molecule type" value="Genomic_DNA"/>
</dbReference>
<dbReference type="Proteomes" id="UP000696485">
    <property type="component" value="Unassembled WGS sequence"/>
</dbReference>
<name>A0A9P5SJD6_9FUNG</name>
<sequence>MEPLKDSEVVVLVLGCIVFLIIVYYIRKGFKNFRTRTSMKLDKIEEQLARLESIQIVIDALPQLARLQSIQIAIDSLPQLLEQRLRDTEFQYSGSKHAKH</sequence>
<dbReference type="AlphaFoldDB" id="A0A9P5SJD6"/>
<gene>
    <name evidence="2" type="ORF">BG006_008649</name>
</gene>
<proteinExistence type="predicted"/>
<comment type="caution">
    <text evidence="2">The sequence shown here is derived from an EMBL/GenBank/DDBJ whole genome shotgun (WGS) entry which is preliminary data.</text>
</comment>